<protein>
    <submittedName>
        <fullName evidence="2">Uncharacterized protein</fullName>
    </submittedName>
</protein>
<evidence type="ECO:0000313" key="3">
    <source>
        <dbReference type="Proteomes" id="UP001341840"/>
    </source>
</evidence>
<feature type="region of interest" description="Disordered" evidence="1">
    <location>
        <begin position="109"/>
        <end position="134"/>
    </location>
</feature>
<proteinExistence type="predicted"/>
<sequence length="134" mass="15127">MATKESEWDIVVPNPNERVCYGRPEDCEGPDFTYLYEALFSRLGVRFPFTPVEQEVLKDYKIMSSSVVYSRLKSNLRKKRDPLINTPLADFATPYQNNIETPGAGIKIHSNQETEGNIGIPSPEPQVPSPRSPL</sequence>
<accession>A0ABU6WVA3</accession>
<organism evidence="2 3">
    <name type="scientific">Stylosanthes scabra</name>
    <dbReference type="NCBI Taxonomy" id="79078"/>
    <lineage>
        <taxon>Eukaryota</taxon>
        <taxon>Viridiplantae</taxon>
        <taxon>Streptophyta</taxon>
        <taxon>Embryophyta</taxon>
        <taxon>Tracheophyta</taxon>
        <taxon>Spermatophyta</taxon>
        <taxon>Magnoliopsida</taxon>
        <taxon>eudicotyledons</taxon>
        <taxon>Gunneridae</taxon>
        <taxon>Pentapetalae</taxon>
        <taxon>rosids</taxon>
        <taxon>fabids</taxon>
        <taxon>Fabales</taxon>
        <taxon>Fabaceae</taxon>
        <taxon>Papilionoideae</taxon>
        <taxon>50 kb inversion clade</taxon>
        <taxon>dalbergioids sensu lato</taxon>
        <taxon>Dalbergieae</taxon>
        <taxon>Pterocarpus clade</taxon>
        <taxon>Stylosanthes</taxon>
    </lineage>
</organism>
<gene>
    <name evidence="2" type="ORF">PIB30_090087</name>
</gene>
<comment type="caution">
    <text evidence="2">The sequence shown here is derived from an EMBL/GenBank/DDBJ whole genome shotgun (WGS) entry which is preliminary data.</text>
</comment>
<evidence type="ECO:0000256" key="1">
    <source>
        <dbReference type="SAM" id="MobiDB-lite"/>
    </source>
</evidence>
<dbReference type="EMBL" id="JASCZI010182961">
    <property type="protein sequence ID" value="MED6188875.1"/>
    <property type="molecule type" value="Genomic_DNA"/>
</dbReference>
<name>A0ABU6WVA3_9FABA</name>
<dbReference type="Proteomes" id="UP001341840">
    <property type="component" value="Unassembled WGS sequence"/>
</dbReference>
<feature type="compositionally biased region" description="Pro residues" evidence="1">
    <location>
        <begin position="122"/>
        <end position="134"/>
    </location>
</feature>
<keyword evidence="3" id="KW-1185">Reference proteome</keyword>
<evidence type="ECO:0000313" key="2">
    <source>
        <dbReference type="EMBL" id="MED6188875.1"/>
    </source>
</evidence>
<reference evidence="2 3" key="1">
    <citation type="journal article" date="2023" name="Plants (Basel)">
        <title>Bridging the Gap: Combining Genomics and Transcriptomics Approaches to Understand Stylosanthes scabra, an Orphan Legume from the Brazilian Caatinga.</title>
        <authorList>
            <person name="Ferreira-Neto J.R.C."/>
            <person name="da Silva M.D."/>
            <person name="Binneck E."/>
            <person name="de Melo N.F."/>
            <person name="da Silva R.H."/>
            <person name="de Melo A.L.T.M."/>
            <person name="Pandolfi V."/>
            <person name="Bustamante F.O."/>
            <person name="Brasileiro-Vidal A.C."/>
            <person name="Benko-Iseppon A.M."/>
        </authorList>
    </citation>
    <scope>NUCLEOTIDE SEQUENCE [LARGE SCALE GENOMIC DNA]</scope>
    <source>
        <tissue evidence="2">Leaves</tissue>
    </source>
</reference>